<comment type="subcellular location">
    <subcellularLocation>
        <location evidence="1">Membrane</location>
    </subcellularLocation>
</comment>
<comment type="caution">
    <text evidence="8">The sequence shown here is derived from an EMBL/GenBank/DDBJ whole genome shotgun (WGS) entry which is preliminary data.</text>
</comment>
<feature type="compositionally biased region" description="Low complexity" evidence="5">
    <location>
        <begin position="24"/>
        <end position="42"/>
    </location>
</feature>
<reference evidence="8 9" key="1">
    <citation type="submission" date="2014-05" db="EMBL/GenBank/DDBJ databases">
        <title>Draft genome sequence of a rare smut relative, Tilletiaria anomala UBC 951.</title>
        <authorList>
            <consortium name="DOE Joint Genome Institute"/>
            <person name="Toome M."/>
            <person name="Kuo A."/>
            <person name="Henrissat B."/>
            <person name="Lipzen A."/>
            <person name="Tritt A."/>
            <person name="Yoshinaga Y."/>
            <person name="Zane M."/>
            <person name="Barry K."/>
            <person name="Grigoriev I.V."/>
            <person name="Spatafora J.W."/>
            <person name="Aimea M.C."/>
        </authorList>
    </citation>
    <scope>NUCLEOTIDE SEQUENCE [LARGE SCALE GENOMIC DNA]</scope>
    <source>
        <strain evidence="8 9">UBC 951</strain>
    </source>
</reference>
<dbReference type="Pfam" id="PF11875">
    <property type="entry name" value="DnaJ-like_C11_C"/>
    <property type="match status" value="1"/>
</dbReference>
<evidence type="ECO:0000256" key="3">
    <source>
        <dbReference type="ARBA" id="ARBA00023186"/>
    </source>
</evidence>
<evidence type="ECO:0000256" key="1">
    <source>
        <dbReference type="ARBA" id="ARBA00004370"/>
    </source>
</evidence>
<dbReference type="PROSITE" id="PS00636">
    <property type="entry name" value="DNAJ_1"/>
    <property type="match status" value="1"/>
</dbReference>
<keyword evidence="6" id="KW-1133">Transmembrane helix</keyword>
<dbReference type="Gene3D" id="1.10.287.110">
    <property type="entry name" value="DnaJ domain"/>
    <property type="match status" value="1"/>
</dbReference>
<evidence type="ECO:0000256" key="6">
    <source>
        <dbReference type="SAM" id="Phobius"/>
    </source>
</evidence>
<dbReference type="PROSITE" id="PS50076">
    <property type="entry name" value="DNAJ_2"/>
    <property type="match status" value="1"/>
</dbReference>
<dbReference type="InParanoid" id="A0A066VJZ4"/>
<dbReference type="Pfam" id="PF22774">
    <property type="entry name" value="DNAJC11_beta-barrel"/>
    <property type="match status" value="1"/>
</dbReference>
<dbReference type="AlphaFoldDB" id="A0A066VJZ4"/>
<accession>A0A066VJZ4</accession>
<dbReference type="InterPro" id="IPR052243">
    <property type="entry name" value="Mito_inner_membrane_organizer"/>
</dbReference>
<evidence type="ECO:0000256" key="4">
    <source>
        <dbReference type="SAM" id="Coils"/>
    </source>
</evidence>
<dbReference type="FunCoup" id="A0A066VJZ4">
    <property type="interactions" value="243"/>
</dbReference>
<dbReference type="GO" id="GO:0042407">
    <property type="term" value="P:cristae formation"/>
    <property type="evidence" value="ECO:0007669"/>
    <property type="project" value="TreeGrafter"/>
</dbReference>
<dbReference type="InterPro" id="IPR055225">
    <property type="entry name" value="DNAJC11-like_beta-barrel"/>
</dbReference>
<dbReference type="STRING" id="1037660.A0A066VJZ4"/>
<dbReference type="SMART" id="SM00271">
    <property type="entry name" value="DnaJ"/>
    <property type="match status" value="1"/>
</dbReference>
<dbReference type="GO" id="GO:0016020">
    <property type="term" value="C:membrane"/>
    <property type="evidence" value="ECO:0007669"/>
    <property type="project" value="UniProtKB-SubCell"/>
</dbReference>
<dbReference type="PANTHER" id="PTHR44157">
    <property type="entry name" value="DNAJ HOMOLOG SUBFAMILY C MEMBER 11"/>
    <property type="match status" value="1"/>
</dbReference>
<feature type="coiled-coil region" evidence="4">
    <location>
        <begin position="539"/>
        <end position="566"/>
    </location>
</feature>
<dbReference type="OMA" id="QLDKHTM"/>
<dbReference type="GO" id="GO:0005739">
    <property type="term" value="C:mitochondrion"/>
    <property type="evidence" value="ECO:0007669"/>
    <property type="project" value="GOC"/>
</dbReference>
<dbReference type="PRINTS" id="PR00625">
    <property type="entry name" value="JDOMAIN"/>
</dbReference>
<keyword evidence="3" id="KW-0143">Chaperone</keyword>
<dbReference type="PANTHER" id="PTHR44157:SF1">
    <property type="entry name" value="DNAJ HOMOLOG SUBFAMILY C MEMBER 11"/>
    <property type="match status" value="1"/>
</dbReference>
<evidence type="ECO:0000313" key="8">
    <source>
        <dbReference type="EMBL" id="KDN39079.1"/>
    </source>
</evidence>
<evidence type="ECO:0000259" key="7">
    <source>
        <dbReference type="PROSITE" id="PS50076"/>
    </source>
</evidence>
<dbReference type="SUPFAM" id="SSF46565">
    <property type="entry name" value="Chaperone J-domain"/>
    <property type="match status" value="1"/>
</dbReference>
<keyword evidence="6" id="KW-0812">Transmembrane</keyword>
<dbReference type="HOGENOM" id="CLU_019611_0_1_1"/>
<sequence>MDSTDDPYAPRSSQSYARAAEYLDSSVSSASNTPSDASSSTSYCEAGSSSSSFKPWQTDGMRSQDAQEEYDEPLFGGTPFRDSQRAGCPPFSDPSTAEGADSFSGTSASANKDEFYALLNVDKDASEERIREAYRNLAVVLHPDKHTDPVRKSAADSQFRRIQEAYEVLSDAEKRGVYDHFGEAGLSSSWALSARGKTPQEMRAEFEKELLERRTKEAENLIRSKGDFTAMIDATPLFAPAQRMRGPPPREGQAITLGDRWNGVGVTQLIGRHGFETQISNTSSVNFTGQMMTRGGLGGGNLIGTVKTQWSSRFGTETALALLRPRTLTSKGAFALDENTFFTYVGAMNSLAMPPTFTLTAGQRISKTSLMTGFTTFRTGSYQLGAWGNPESLSSMQLMRREPAGVSIGVTSQSGESRSWTVQSTLSTVDTSLSFDWGTKVLGGVKLRLGASLGTSSGLSLNVNCDRRVTETVRLGLGLTTGLPGGVTLRIKFNRLGQKVVVPIVLAPEFRSDLVLAFTAIPAATVTVLHYYYILPGKRRRIESKLQELRKDNEEMIRERRETALSARNLLREQARKRWMFESSKAGFVVLEAWYGKRSAFPPPRQGDPDQLEHDIWEAAGGPTIEADSVGANSIPTTASTGEANLEYWDVRIPLQAMVAKGQLIIAGGRPKSHIMGFHDPCMGDKKHLRVRYLFRNRIHEVIVDDVSPFAAPLRAHQLQ</sequence>
<name>A0A066VJZ4_TILAU</name>
<dbReference type="InterPro" id="IPR036869">
    <property type="entry name" value="J_dom_sf"/>
</dbReference>
<dbReference type="CDD" id="cd06257">
    <property type="entry name" value="DnaJ"/>
    <property type="match status" value="1"/>
</dbReference>
<dbReference type="InterPro" id="IPR001623">
    <property type="entry name" value="DnaJ_domain"/>
</dbReference>
<dbReference type="GeneID" id="25265183"/>
<dbReference type="EMBL" id="JMSN01000109">
    <property type="protein sequence ID" value="KDN39079.1"/>
    <property type="molecule type" value="Genomic_DNA"/>
</dbReference>
<keyword evidence="9" id="KW-1185">Reference proteome</keyword>
<evidence type="ECO:0000313" key="9">
    <source>
        <dbReference type="Proteomes" id="UP000027361"/>
    </source>
</evidence>
<dbReference type="RefSeq" id="XP_013240916.1">
    <property type="nucleotide sequence ID" value="XM_013385462.1"/>
</dbReference>
<feature type="domain" description="J" evidence="7">
    <location>
        <begin position="114"/>
        <end position="182"/>
    </location>
</feature>
<dbReference type="InterPro" id="IPR024586">
    <property type="entry name" value="DnaJ-like_C11_C"/>
</dbReference>
<proteinExistence type="predicted"/>
<dbReference type="Pfam" id="PF00226">
    <property type="entry name" value="DnaJ"/>
    <property type="match status" value="1"/>
</dbReference>
<evidence type="ECO:0000256" key="5">
    <source>
        <dbReference type="SAM" id="MobiDB-lite"/>
    </source>
</evidence>
<keyword evidence="4" id="KW-0175">Coiled coil</keyword>
<feature type="transmembrane region" description="Helical" evidence="6">
    <location>
        <begin position="514"/>
        <end position="535"/>
    </location>
</feature>
<evidence type="ECO:0000256" key="2">
    <source>
        <dbReference type="ARBA" id="ARBA00023136"/>
    </source>
</evidence>
<feature type="region of interest" description="Disordered" evidence="5">
    <location>
        <begin position="1"/>
        <end position="107"/>
    </location>
</feature>
<dbReference type="OrthoDB" id="10250354at2759"/>
<protein>
    <recommendedName>
        <fullName evidence="7">J domain-containing protein</fullName>
    </recommendedName>
</protein>
<dbReference type="InterPro" id="IPR018253">
    <property type="entry name" value="DnaJ_domain_CS"/>
</dbReference>
<dbReference type="Proteomes" id="UP000027361">
    <property type="component" value="Unassembled WGS sequence"/>
</dbReference>
<gene>
    <name evidence="8" type="ORF">K437DRAFT_259186</name>
</gene>
<organism evidence="8 9">
    <name type="scientific">Tilletiaria anomala (strain ATCC 24038 / CBS 436.72 / UBC 951)</name>
    <dbReference type="NCBI Taxonomy" id="1037660"/>
    <lineage>
        <taxon>Eukaryota</taxon>
        <taxon>Fungi</taxon>
        <taxon>Dikarya</taxon>
        <taxon>Basidiomycota</taxon>
        <taxon>Ustilaginomycotina</taxon>
        <taxon>Exobasidiomycetes</taxon>
        <taxon>Georgefischeriales</taxon>
        <taxon>Tilletiariaceae</taxon>
        <taxon>Tilletiaria</taxon>
    </lineage>
</organism>
<keyword evidence="2 6" id="KW-0472">Membrane</keyword>